<reference evidence="2" key="1">
    <citation type="submission" date="2025-08" db="UniProtKB">
        <authorList>
            <consortium name="Ensembl"/>
        </authorList>
    </citation>
    <scope>IDENTIFICATION</scope>
</reference>
<feature type="compositionally biased region" description="Polar residues" evidence="1">
    <location>
        <begin position="50"/>
        <end position="64"/>
    </location>
</feature>
<proteinExistence type="predicted"/>
<feature type="region of interest" description="Disordered" evidence="1">
    <location>
        <begin position="50"/>
        <end position="85"/>
    </location>
</feature>
<organism evidence="2 3">
    <name type="scientific">Sus scrofa</name>
    <name type="common">Pig</name>
    <dbReference type="NCBI Taxonomy" id="9823"/>
    <lineage>
        <taxon>Eukaryota</taxon>
        <taxon>Metazoa</taxon>
        <taxon>Chordata</taxon>
        <taxon>Craniata</taxon>
        <taxon>Vertebrata</taxon>
        <taxon>Euteleostomi</taxon>
        <taxon>Mammalia</taxon>
        <taxon>Eutheria</taxon>
        <taxon>Laurasiatheria</taxon>
        <taxon>Artiodactyla</taxon>
        <taxon>Suina</taxon>
        <taxon>Suidae</taxon>
        <taxon>Sus</taxon>
    </lineage>
</organism>
<accession>A0A8D1PTN0</accession>
<dbReference type="AlphaFoldDB" id="A0A8D1PTN0"/>
<evidence type="ECO:0000256" key="1">
    <source>
        <dbReference type="SAM" id="MobiDB-lite"/>
    </source>
</evidence>
<name>A0A8D1PTN0_PIG</name>
<dbReference type="Ensembl" id="ENSSSCT00055010923.1">
    <property type="protein sequence ID" value="ENSSSCP00055008628.1"/>
    <property type="gene ID" value="ENSSSCG00055005601.1"/>
</dbReference>
<protein>
    <submittedName>
        <fullName evidence="2">Uncharacterized protein</fullName>
    </submittedName>
</protein>
<sequence>LMDELQNAFRYFLQGRGYIPSASMTRLAQSQTHSTSSSIACGRSAFSLHATSNQSDGTQESSESPDVLDRHQTMEGSCKADAPPLDHASPISFKQPLHNITLHPANWHLSLNTVWLLTLSGILDLSSSLPACPTFHMYQEPLP</sequence>
<dbReference type="Proteomes" id="UP000694724">
    <property type="component" value="Unplaced"/>
</dbReference>
<evidence type="ECO:0000313" key="3">
    <source>
        <dbReference type="Proteomes" id="UP000694724"/>
    </source>
</evidence>
<evidence type="ECO:0000313" key="2">
    <source>
        <dbReference type="Ensembl" id="ENSSSCP00055008628.1"/>
    </source>
</evidence>